<evidence type="ECO:0000256" key="1">
    <source>
        <dbReference type="SAM" id="MobiDB-lite"/>
    </source>
</evidence>
<protein>
    <submittedName>
        <fullName evidence="2">Uncharacterized protein</fullName>
    </submittedName>
</protein>
<sequence>MAQTKTSTGDQPRLNDRETTSLQSHVEEWAKASGSEQRLIFKAAAREAKILAPKMDKELLKQRKHWFHNHNKVQANSKAPTKLQKKWTARRVIEEECKGEILQQIREEIEEETGEQPEHKEVLRRYQPTMTAIMHRLDKKELQEAQDKANKWTNQAPDAAVQAKTARKKGEKMVKNFAKEMFDFNEQLGRGSSFMKHKDWQAILPGWEEFIGDVFDQDEDQDATLLGGIRRGTKPYHEFELDHLGSPMLLEMDDLSLETKKAMIRSFLTIHYSKPDDQYQFNHLTPAGKGICCGKPKVSVPWSDIMKGQSKFISSTYLPDNAKLVKPSKMLRVDANTILDYWWDRQETQVGPTFRFKAWMDVKGRMHSPVAEDSDGDADDESPRIRPTRKPSATTTSSLTLIPNGQLTSNKRPHDSSTEDESDKTRAEASLPAVKQRHHSHTDAEETYMPDD</sequence>
<organism evidence="2 3">
    <name type="scientific">Suillus placidus</name>
    <dbReference type="NCBI Taxonomy" id="48579"/>
    <lineage>
        <taxon>Eukaryota</taxon>
        <taxon>Fungi</taxon>
        <taxon>Dikarya</taxon>
        <taxon>Basidiomycota</taxon>
        <taxon>Agaricomycotina</taxon>
        <taxon>Agaricomycetes</taxon>
        <taxon>Agaricomycetidae</taxon>
        <taxon>Boletales</taxon>
        <taxon>Suillineae</taxon>
        <taxon>Suillaceae</taxon>
        <taxon>Suillus</taxon>
    </lineage>
</organism>
<feature type="compositionally biased region" description="Polar residues" evidence="1">
    <location>
        <begin position="1"/>
        <end position="10"/>
    </location>
</feature>
<comment type="caution">
    <text evidence="2">The sequence shown here is derived from an EMBL/GenBank/DDBJ whole genome shotgun (WGS) entry which is preliminary data.</text>
</comment>
<evidence type="ECO:0000313" key="2">
    <source>
        <dbReference type="EMBL" id="KAG1783198.1"/>
    </source>
</evidence>
<proteinExistence type="predicted"/>
<feature type="compositionally biased region" description="Basic and acidic residues" evidence="1">
    <location>
        <begin position="13"/>
        <end position="30"/>
    </location>
</feature>
<keyword evidence="3" id="KW-1185">Reference proteome</keyword>
<feature type="compositionally biased region" description="Polar residues" evidence="1">
    <location>
        <begin position="391"/>
        <end position="410"/>
    </location>
</feature>
<dbReference type="AlphaFoldDB" id="A0A9P7D8R8"/>
<dbReference type="Proteomes" id="UP000714275">
    <property type="component" value="Unassembled WGS sequence"/>
</dbReference>
<gene>
    <name evidence="2" type="ORF">EV702DRAFT_1191630</name>
</gene>
<dbReference type="EMBL" id="JABBWD010000002">
    <property type="protein sequence ID" value="KAG1783198.1"/>
    <property type="molecule type" value="Genomic_DNA"/>
</dbReference>
<reference evidence="2" key="1">
    <citation type="journal article" date="2020" name="New Phytol.">
        <title>Comparative genomics reveals dynamic genome evolution in host specialist ectomycorrhizal fungi.</title>
        <authorList>
            <person name="Lofgren L.A."/>
            <person name="Nguyen N.H."/>
            <person name="Vilgalys R."/>
            <person name="Ruytinx J."/>
            <person name="Liao H.L."/>
            <person name="Branco S."/>
            <person name="Kuo A."/>
            <person name="LaButti K."/>
            <person name="Lipzen A."/>
            <person name="Andreopoulos W."/>
            <person name="Pangilinan J."/>
            <person name="Riley R."/>
            <person name="Hundley H."/>
            <person name="Na H."/>
            <person name="Barry K."/>
            <person name="Grigoriev I.V."/>
            <person name="Stajich J.E."/>
            <person name="Kennedy P.G."/>
        </authorList>
    </citation>
    <scope>NUCLEOTIDE SEQUENCE</scope>
    <source>
        <strain evidence="2">DOB743</strain>
    </source>
</reference>
<feature type="region of interest" description="Disordered" evidence="1">
    <location>
        <begin position="367"/>
        <end position="452"/>
    </location>
</feature>
<name>A0A9P7D8R8_9AGAM</name>
<feature type="compositionally biased region" description="Basic and acidic residues" evidence="1">
    <location>
        <begin position="412"/>
        <end position="427"/>
    </location>
</feature>
<feature type="region of interest" description="Disordered" evidence="1">
    <location>
        <begin position="1"/>
        <end position="34"/>
    </location>
</feature>
<evidence type="ECO:0000313" key="3">
    <source>
        <dbReference type="Proteomes" id="UP000714275"/>
    </source>
</evidence>
<accession>A0A9P7D8R8</accession>
<dbReference type="OrthoDB" id="2690580at2759"/>